<dbReference type="Pfam" id="PF13247">
    <property type="entry name" value="Fer4_11"/>
    <property type="match status" value="1"/>
</dbReference>
<accession>A0A431W1D8</accession>
<dbReference type="PANTHER" id="PTHR43177:SF5">
    <property type="entry name" value="ANAEROBIC DIMETHYL SULFOXIDE REDUCTASE CHAIN B-RELATED"/>
    <property type="match status" value="1"/>
</dbReference>
<dbReference type="EMBL" id="RXNV01000010">
    <property type="protein sequence ID" value="RTR29294.1"/>
    <property type="molecule type" value="Genomic_DNA"/>
</dbReference>
<keyword evidence="7" id="KW-0249">Electron transport</keyword>
<evidence type="ECO:0000256" key="3">
    <source>
        <dbReference type="ARBA" id="ARBA00022448"/>
    </source>
</evidence>
<evidence type="ECO:0000256" key="5">
    <source>
        <dbReference type="ARBA" id="ARBA00022723"/>
    </source>
</evidence>
<evidence type="ECO:0000256" key="1">
    <source>
        <dbReference type="ARBA" id="ARBA00001966"/>
    </source>
</evidence>
<evidence type="ECO:0000256" key="6">
    <source>
        <dbReference type="ARBA" id="ARBA00022737"/>
    </source>
</evidence>
<sequence>MQLGFYVDTAICSGCKACMVSCKDKNDLNVGRNFRRVYEYAGGSCTDNGNGVFSQSVFAYYTSISCNHCDTPACTKACPTGAMHKRIEDGLVLVHDDICIGCSSCAQACPYDAPQLDAERGKMTKCDGCIDRLNAGKRPMCVDSCIHRALDFGPIDELRAKYGETAEIAPLPAASITKPNLILRVHPDGQPVGSGAGSVVNPNEV</sequence>
<dbReference type="AlphaFoldDB" id="A0A431W1D8"/>
<evidence type="ECO:0000256" key="9">
    <source>
        <dbReference type="ARBA" id="ARBA00023014"/>
    </source>
</evidence>
<dbReference type="CDD" id="cd16371">
    <property type="entry name" value="DMSOR_beta_like"/>
    <property type="match status" value="1"/>
</dbReference>
<comment type="function">
    <text evidence="2">Electron transfer subunit of the terminal reductase during anaerobic growth on various sulfoxide and N-oxide compounds.</text>
</comment>
<dbReference type="OrthoDB" id="9779457at2"/>
<dbReference type="RefSeq" id="WP_126507266.1">
    <property type="nucleotide sequence ID" value="NZ_RXNV01000010.1"/>
</dbReference>
<dbReference type="PROSITE" id="PS51379">
    <property type="entry name" value="4FE4S_FER_2"/>
    <property type="match status" value="3"/>
</dbReference>
<dbReference type="PANTHER" id="PTHR43177">
    <property type="entry name" value="PROTEIN NRFC"/>
    <property type="match status" value="1"/>
</dbReference>
<dbReference type="SUPFAM" id="SSF54862">
    <property type="entry name" value="4Fe-4S ferredoxins"/>
    <property type="match status" value="1"/>
</dbReference>
<protein>
    <submittedName>
        <fullName evidence="11">Dimethylsulfoxide reductase subunit B</fullName>
    </submittedName>
</protein>
<dbReference type="InterPro" id="IPR017900">
    <property type="entry name" value="4Fe4S_Fe_S_CS"/>
</dbReference>
<keyword evidence="9" id="KW-0411">Iron-sulfur</keyword>
<evidence type="ECO:0000313" key="12">
    <source>
        <dbReference type="Proteomes" id="UP000282060"/>
    </source>
</evidence>
<dbReference type="GO" id="GO:0046872">
    <property type="term" value="F:metal ion binding"/>
    <property type="evidence" value="ECO:0007669"/>
    <property type="project" value="UniProtKB-KW"/>
</dbReference>
<feature type="domain" description="4Fe-4S ferredoxin-type" evidence="10">
    <location>
        <begin position="90"/>
        <end position="119"/>
    </location>
</feature>
<keyword evidence="5" id="KW-0479">Metal-binding</keyword>
<feature type="domain" description="4Fe-4S ferredoxin-type" evidence="10">
    <location>
        <begin position="56"/>
        <end position="88"/>
    </location>
</feature>
<evidence type="ECO:0000256" key="2">
    <source>
        <dbReference type="ARBA" id="ARBA00003584"/>
    </source>
</evidence>
<dbReference type="Gene3D" id="3.30.70.20">
    <property type="match status" value="2"/>
</dbReference>
<comment type="cofactor">
    <cofactor evidence="1">
        <name>[4Fe-4S] cluster</name>
        <dbReference type="ChEBI" id="CHEBI:49883"/>
    </cofactor>
</comment>
<evidence type="ECO:0000256" key="7">
    <source>
        <dbReference type="ARBA" id="ARBA00022982"/>
    </source>
</evidence>
<dbReference type="InterPro" id="IPR014297">
    <property type="entry name" value="DMSO_DmsB"/>
</dbReference>
<organism evidence="11 12">
    <name type="scientific">Shewanella atlantica</name>
    <dbReference type="NCBI Taxonomy" id="271099"/>
    <lineage>
        <taxon>Bacteria</taxon>
        <taxon>Pseudomonadati</taxon>
        <taxon>Pseudomonadota</taxon>
        <taxon>Gammaproteobacteria</taxon>
        <taxon>Alteromonadales</taxon>
        <taxon>Shewanellaceae</taxon>
        <taxon>Shewanella</taxon>
    </lineage>
</organism>
<evidence type="ECO:0000259" key="10">
    <source>
        <dbReference type="PROSITE" id="PS51379"/>
    </source>
</evidence>
<keyword evidence="4" id="KW-0004">4Fe-4S</keyword>
<dbReference type="NCBIfam" id="TIGR02951">
    <property type="entry name" value="DMSO_dmsB"/>
    <property type="match status" value="1"/>
</dbReference>
<evidence type="ECO:0000256" key="8">
    <source>
        <dbReference type="ARBA" id="ARBA00023004"/>
    </source>
</evidence>
<dbReference type="InterPro" id="IPR050954">
    <property type="entry name" value="ET_IronSulfur_Cluster-Binding"/>
</dbReference>
<name>A0A431W1D8_9GAMM</name>
<reference evidence="11 12" key="1">
    <citation type="submission" date="2018-12" db="EMBL/GenBank/DDBJ databases">
        <authorList>
            <person name="Yu L."/>
        </authorList>
    </citation>
    <scope>NUCLEOTIDE SEQUENCE [LARGE SCALE GENOMIC DNA]</scope>
    <source>
        <strain evidence="11 12">HAW-EB5</strain>
    </source>
</reference>
<keyword evidence="12" id="KW-1185">Reference proteome</keyword>
<dbReference type="PROSITE" id="PS00198">
    <property type="entry name" value="4FE4S_FER_1"/>
    <property type="match status" value="1"/>
</dbReference>
<proteinExistence type="predicted"/>
<evidence type="ECO:0000256" key="4">
    <source>
        <dbReference type="ARBA" id="ARBA00022485"/>
    </source>
</evidence>
<comment type="caution">
    <text evidence="11">The sequence shown here is derived from an EMBL/GenBank/DDBJ whole genome shotgun (WGS) entry which is preliminary data.</text>
</comment>
<evidence type="ECO:0000313" key="11">
    <source>
        <dbReference type="EMBL" id="RTR29294.1"/>
    </source>
</evidence>
<keyword evidence="3" id="KW-0813">Transport</keyword>
<gene>
    <name evidence="11" type="primary">dmsB</name>
    <name evidence="11" type="ORF">EKG39_17425</name>
</gene>
<dbReference type="InterPro" id="IPR017896">
    <property type="entry name" value="4Fe4S_Fe-S-bd"/>
</dbReference>
<feature type="domain" description="4Fe-4S ferredoxin-type" evidence="10">
    <location>
        <begin position="3"/>
        <end position="33"/>
    </location>
</feature>
<dbReference type="GO" id="GO:0051539">
    <property type="term" value="F:4 iron, 4 sulfur cluster binding"/>
    <property type="evidence" value="ECO:0007669"/>
    <property type="project" value="UniProtKB-KW"/>
</dbReference>
<dbReference type="Proteomes" id="UP000282060">
    <property type="component" value="Unassembled WGS sequence"/>
</dbReference>
<keyword evidence="6" id="KW-0677">Repeat</keyword>
<keyword evidence="8" id="KW-0408">Iron</keyword>